<name>U4LF82_PYROM</name>
<feature type="transmembrane region" description="Helical" evidence="1">
    <location>
        <begin position="48"/>
        <end position="75"/>
    </location>
</feature>
<feature type="transmembrane region" description="Helical" evidence="1">
    <location>
        <begin position="246"/>
        <end position="264"/>
    </location>
</feature>
<dbReference type="AlphaFoldDB" id="U4LF82"/>
<dbReference type="eggNOG" id="ENOG502TFPW">
    <property type="taxonomic scope" value="Eukaryota"/>
</dbReference>
<feature type="transmembrane region" description="Helical" evidence="1">
    <location>
        <begin position="349"/>
        <end position="370"/>
    </location>
</feature>
<keyword evidence="1" id="KW-0812">Transmembrane</keyword>
<feature type="transmembrane region" description="Helical" evidence="1">
    <location>
        <begin position="96"/>
        <end position="122"/>
    </location>
</feature>
<proteinExistence type="predicted"/>
<dbReference type="Proteomes" id="UP000018144">
    <property type="component" value="Unassembled WGS sequence"/>
</dbReference>
<reference evidence="2 3" key="1">
    <citation type="journal article" date="2013" name="PLoS Genet.">
        <title>The genome and development-dependent transcriptomes of Pyronema confluens: a window into fungal evolution.</title>
        <authorList>
            <person name="Traeger S."/>
            <person name="Altegoer F."/>
            <person name="Freitag M."/>
            <person name="Gabaldon T."/>
            <person name="Kempken F."/>
            <person name="Kumar A."/>
            <person name="Marcet-Houben M."/>
            <person name="Poggeler S."/>
            <person name="Stajich J.E."/>
            <person name="Nowrousian M."/>
        </authorList>
    </citation>
    <scope>NUCLEOTIDE SEQUENCE [LARGE SCALE GENOMIC DNA]</scope>
    <source>
        <strain evidence="3">CBS 100304</strain>
        <tissue evidence="2">Vegetative mycelium</tissue>
    </source>
</reference>
<organism evidence="2 3">
    <name type="scientific">Pyronema omphalodes (strain CBS 100304)</name>
    <name type="common">Pyronema confluens</name>
    <dbReference type="NCBI Taxonomy" id="1076935"/>
    <lineage>
        <taxon>Eukaryota</taxon>
        <taxon>Fungi</taxon>
        <taxon>Dikarya</taxon>
        <taxon>Ascomycota</taxon>
        <taxon>Pezizomycotina</taxon>
        <taxon>Pezizomycetes</taxon>
        <taxon>Pezizales</taxon>
        <taxon>Pyronemataceae</taxon>
        <taxon>Pyronema</taxon>
    </lineage>
</organism>
<keyword evidence="1" id="KW-0472">Membrane</keyword>
<evidence type="ECO:0000313" key="3">
    <source>
        <dbReference type="Proteomes" id="UP000018144"/>
    </source>
</evidence>
<evidence type="ECO:0000313" key="2">
    <source>
        <dbReference type="EMBL" id="CCX30202.1"/>
    </source>
</evidence>
<keyword evidence="3" id="KW-1185">Reference proteome</keyword>
<keyword evidence="1" id="KW-1133">Transmembrane helix</keyword>
<sequence length="438" mass="49800">MLNFTCTDRFFEWATSANLTDATLQFQKCIVEYNYTGFGGGNPDLGGIGVVTSLSILCLACTFGSCVVMFLGLLFHTKSYNRRTPFLFLVRINDAFTAALSTFLDSALFFSLTVQLAGFIWLCKSLSLPSNAVDMGGAQETGGQIYNILLLLYTSIITICPAVTLINTSYFRRNIRRRGFRLITMILILAFAGALNFFFTKEYKQMIAVAGFDPVDKEPSDEYKANNGCVPIFLLEILPATTEAKVLRSCYFLCVAALVLTIILQWRDMTLRRSGRYLHRFLHILNNMVYIGNQFLPLYLLWRIRWIRLHVRTIIKAPETGAVMFQGVEGYKDAFKQEERSWDNDDWNFGQLLALSLWFPALLELVYILIVGPTRGLTNRLPFPWTAERKAEVPVKVYEDKGTGMDEENQFFNVMLVDQLGGYNWQAQGFVIDRGYDA</sequence>
<feature type="transmembrane region" description="Helical" evidence="1">
    <location>
        <begin position="179"/>
        <end position="199"/>
    </location>
</feature>
<feature type="transmembrane region" description="Helical" evidence="1">
    <location>
        <begin position="145"/>
        <end position="167"/>
    </location>
</feature>
<protein>
    <submittedName>
        <fullName evidence="2">Uncharacterized protein</fullName>
    </submittedName>
</protein>
<dbReference type="OrthoDB" id="4582561at2759"/>
<gene>
    <name evidence="2" type="ORF">PCON_08304</name>
</gene>
<accession>U4LF82</accession>
<dbReference type="EMBL" id="HF935428">
    <property type="protein sequence ID" value="CCX30202.1"/>
    <property type="molecule type" value="Genomic_DNA"/>
</dbReference>
<evidence type="ECO:0000256" key="1">
    <source>
        <dbReference type="SAM" id="Phobius"/>
    </source>
</evidence>
<feature type="transmembrane region" description="Helical" evidence="1">
    <location>
        <begin position="284"/>
        <end position="302"/>
    </location>
</feature>